<evidence type="ECO:0000256" key="10">
    <source>
        <dbReference type="ARBA" id="ARBA00023125"/>
    </source>
</evidence>
<dbReference type="GO" id="GO:1900376">
    <property type="term" value="P:regulation of secondary metabolite biosynthetic process"/>
    <property type="evidence" value="ECO:0007669"/>
    <property type="project" value="TreeGrafter"/>
</dbReference>
<keyword evidence="5" id="KW-0963">Cytoplasm</keyword>
<comment type="similarity">
    <text evidence="2">Belongs to the Fur family.</text>
</comment>
<dbReference type="Gene3D" id="3.30.1490.190">
    <property type="match status" value="1"/>
</dbReference>
<dbReference type="SUPFAM" id="SSF46785">
    <property type="entry name" value="Winged helix' DNA-binding domain"/>
    <property type="match status" value="1"/>
</dbReference>
<keyword evidence="8 12" id="KW-0862">Zinc</keyword>
<sequence length="154" mass="18286">MTAGRAEARENSGLEELQKRFDAYLQSRGLKVTHERELIFEEVMRFKKHFDADELYDRFKDKGFRISRDTVYRNIPLLLESGVIQKSAGESKREYFEPIRIKGHHDHLVCLQCGDMVEFFCEEFEALQDKISKKYGFDLVFHDHRLYGRCPKCK</sequence>
<dbReference type="Proteomes" id="UP000178187">
    <property type="component" value="Unassembled WGS sequence"/>
</dbReference>
<dbReference type="CDD" id="cd07153">
    <property type="entry name" value="Fur_like"/>
    <property type="match status" value="1"/>
</dbReference>
<evidence type="ECO:0000256" key="7">
    <source>
        <dbReference type="ARBA" id="ARBA00022723"/>
    </source>
</evidence>
<comment type="caution">
    <text evidence="14">The sequence shown here is derived from an EMBL/GenBank/DDBJ whole genome shotgun (WGS) entry which is preliminary data.</text>
</comment>
<name>A0A1G1L287_9BACT</name>
<comment type="cofactor">
    <cofactor evidence="12">
        <name>Zn(2+)</name>
        <dbReference type="ChEBI" id="CHEBI:29105"/>
    </cofactor>
    <text evidence="12">Binds 1 zinc ion per subunit.</text>
</comment>
<protein>
    <recommendedName>
        <fullName evidence="4">Ferric uptake regulation protein</fullName>
    </recommendedName>
</protein>
<feature type="binding site" evidence="13">
    <location>
        <position position="104"/>
    </location>
    <ligand>
        <name>Fe cation</name>
        <dbReference type="ChEBI" id="CHEBI:24875"/>
    </ligand>
</feature>
<keyword evidence="7 12" id="KW-0479">Metal-binding</keyword>
<evidence type="ECO:0000256" key="2">
    <source>
        <dbReference type="ARBA" id="ARBA00007957"/>
    </source>
</evidence>
<dbReference type="InterPro" id="IPR036390">
    <property type="entry name" value="WH_DNA-bd_sf"/>
</dbReference>
<feature type="binding site" evidence="12">
    <location>
        <position position="113"/>
    </location>
    <ligand>
        <name>Zn(2+)</name>
        <dbReference type="ChEBI" id="CHEBI:29105"/>
    </ligand>
</feature>
<dbReference type="AlphaFoldDB" id="A0A1G1L287"/>
<evidence type="ECO:0000256" key="4">
    <source>
        <dbReference type="ARBA" id="ARBA00020910"/>
    </source>
</evidence>
<keyword evidence="13" id="KW-0408">Iron</keyword>
<evidence type="ECO:0000256" key="8">
    <source>
        <dbReference type="ARBA" id="ARBA00022833"/>
    </source>
</evidence>
<dbReference type="InterPro" id="IPR002481">
    <property type="entry name" value="FUR"/>
</dbReference>
<dbReference type="Pfam" id="PF01475">
    <property type="entry name" value="FUR"/>
    <property type="match status" value="1"/>
</dbReference>
<proteinExistence type="inferred from homology"/>
<reference evidence="14 15" key="1">
    <citation type="journal article" date="2016" name="Nat. Commun.">
        <title>Thousands of microbial genomes shed light on interconnected biogeochemical processes in an aquifer system.</title>
        <authorList>
            <person name="Anantharaman K."/>
            <person name="Brown C.T."/>
            <person name="Hug L.A."/>
            <person name="Sharon I."/>
            <person name="Castelle C.J."/>
            <person name="Probst A.J."/>
            <person name="Thomas B.C."/>
            <person name="Singh A."/>
            <person name="Wilkins M.J."/>
            <person name="Karaoz U."/>
            <person name="Brodie E.L."/>
            <person name="Williams K.H."/>
            <person name="Hubbard S.S."/>
            <person name="Banfield J.F."/>
        </authorList>
    </citation>
    <scope>NUCLEOTIDE SEQUENCE [LARGE SCALE GENOMIC DNA]</scope>
</reference>
<accession>A0A1G1L287</accession>
<dbReference type="GO" id="GO:0005829">
    <property type="term" value="C:cytosol"/>
    <property type="evidence" value="ECO:0007669"/>
    <property type="project" value="TreeGrafter"/>
</dbReference>
<evidence type="ECO:0000313" key="15">
    <source>
        <dbReference type="Proteomes" id="UP000178187"/>
    </source>
</evidence>
<feature type="binding site" evidence="12">
    <location>
        <position position="153"/>
    </location>
    <ligand>
        <name>Zn(2+)</name>
        <dbReference type="ChEBI" id="CHEBI:29105"/>
    </ligand>
</feature>
<dbReference type="Gene3D" id="1.10.10.10">
    <property type="entry name" value="Winged helix-like DNA-binding domain superfamily/Winged helix DNA-binding domain"/>
    <property type="match status" value="1"/>
</dbReference>
<evidence type="ECO:0000256" key="5">
    <source>
        <dbReference type="ARBA" id="ARBA00022490"/>
    </source>
</evidence>
<dbReference type="EMBL" id="MHFR01000011">
    <property type="protein sequence ID" value="OGW99265.1"/>
    <property type="molecule type" value="Genomic_DNA"/>
</dbReference>
<dbReference type="GO" id="GO:0008270">
    <property type="term" value="F:zinc ion binding"/>
    <property type="evidence" value="ECO:0007669"/>
    <property type="project" value="TreeGrafter"/>
</dbReference>
<evidence type="ECO:0000256" key="1">
    <source>
        <dbReference type="ARBA" id="ARBA00004496"/>
    </source>
</evidence>
<evidence type="ECO:0000256" key="11">
    <source>
        <dbReference type="ARBA" id="ARBA00023163"/>
    </source>
</evidence>
<dbReference type="GO" id="GO:0045892">
    <property type="term" value="P:negative regulation of DNA-templated transcription"/>
    <property type="evidence" value="ECO:0007669"/>
    <property type="project" value="TreeGrafter"/>
</dbReference>
<evidence type="ECO:0000256" key="6">
    <source>
        <dbReference type="ARBA" id="ARBA00022491"/>
    </source>
</evidence>
<evidence type="ECO:0000256" key="13">
    <source>
        <dbReference type="PIRSR" id="PIRSR602481-2"/>
    </source>
</evidence>
<feature type="binding site" evidence="13">
    <location>
        <position position="142"/>
    </location>
    <ligand>
        <name>Fe cation</name>
        <dbReference type="ChEBI" id="CHEBI:24875"/>
    </ligand>
</feature>
<dbReference type="GO" id="GO:0000976">
    <property type="term" value="F:transcription cis-regulatory region binding"/>
    <property type="evidence" value="ECO:0007669"/>
    <property type="project" value="TreeGrafter"/>
</dbReference>
<evidence type="ECO:0000313" key="14">
    <source>
        <dbReference type="EMBL" id="OGW99265.1"/>
    </source>
</evidence>
<evidence type="ECO:0000256" key="9">
    <source>
        <dbReference type="ARBA" id="ARBA00023015"/>
    </source>
</evidence>
<feature type="binding site" evidence="13">
    <location>
        <position position="125"/>
    </location>
    <ligand>
        <name>Fe cation</name>
        <dbReference type="ChEBI" id="CHEBI:24875"/>
    </ligand>
</feature>
<dbReference type="GO" id="GO:0003700">
    <property type="term" value="F:DNA-binding transcription factor activity"/>
    <property type="evidence" value="ECO:0007669"/>
    <property type="project" value="InterPro"/>
</dbReference>
<dbReference type="PANTHER" id="PTHR33202">
    <property type="entry name" value="ZINC UPTAKE REGULATION PROTEIN"/>
    <property type="match status" value="1"/>
</dbReference>
<organism evidence="14 15">
    <name type="scientific">Candidatus Danuiimicrobium aquiferis</name>
    <dbReference type="NCBI Taxonomy" id="1801832"/>
    <lineage>
        <taxon>Bacteria</taxon>
        <taxon>Pseudomonadati</taxon>
        <taxon>Candidatus Omnitrophota</taxon>
        <taxon>Candidatus Danuiimicrobium</taxon>
    </lineage>
</organism>
<dbReference type="InterPro" id="IPR043135">
    <property type="entry name" value="Fur_C"/>
</dbReference>
<evidence type="ECO:0000256" key="12">
    <source>
        <dbReference type="PIRSR" id="PIRSR602481-1"/>
    </source>
</evidence>
<feature type="binding site" evidence="12">
    <location>
        <position position="150"/>
    </location>
    <ligand>
        <name>Zn(2+)</name>
        <dbReference type="ChEBI" id="CHEBI:29105"/>
    </ligand>
</feature>
<evidence type="ECO:0000256" key="3">
    <source>
        <dbReference type="ARBA" id="ARBA00011738"/>
    </source>
</evidence>
<keyword evidence="9" id="KW-0805">Transcription regulation</keyword>
<comment type="subunit">
    <text evidence="3">Homodimer.</text>
</comment>
<keyword evidence="6" id="KW-0678">Repressor</keyword>
<comment type="subcellular location">
    <subcellularLocation>
        <location evidence="1">Cytoplasm</location>
    </subcellularLocation>
</comment>
<comment type="cofactor">
    <cofactor evidence="13">
        <name>Mn(2+)</name>
        <dbReference type="ChEBI" id="CHEBI:29035"/>
    </cofactor>
    <cofactor evidence="13">
        <name>Fe(2+)</name>
        <dbReference type="ChEBI" id="CHEBI:29033"/>
    </cofactor>
    <text evidence="13">Binds 1 Mn(2+) or Fe(2+) ion per subunit.</text>
</comment>
<keyword evidence="10" id="KW-0238">DNA-binding</keyword>
<dbReference type="InterPro" id="IPR036388">
    <property type="entry name" value="WH-like_DNA-bd_sf"/>
</dbReference>
<feature type="binding site" evidence="13">
    <location>
        <position position="106"/>
    </location>
    <ligand>
        <name>Fe cation</name>
        <dbReference type="ChEBI" id="CHEBI:24875"/>
    </ligand>
</feature>
<keyword evidence="11" id="KW-0804">Transcription</keyword>
<feature type="binding site" evidence="12">
    <location>
        <position position="110"/>
    </location>
    <ligand>
        <name>Zn(2+)</name>
        <dbReference type="ChEBI" id="CHEBI:29105"/>
    </ligand>
</feature>
<gene>
    <name evidence="14" type="ORF">A3G33_03585</name>
</gene>
<dbReference type="PANTHER" id="PTHR33202:SF2">
    <property type="entry name" value="FERRIC UPTAKE REGULATION PROTEIN"/>
    <property type="match status" value="1"/>
</dbReference>